<dbReference type="RefSeq" id="WP_055548211.1">
    <property type="nucleotide sequence ID" value="NZ_CP023699.1"/>
</dbReference>
<name>A0A5J6G746_STRKN</name>
<keyword evidence="2" id="KW-1185">Reference proteome</keyword>
<sequence length="142" mass="14638">MALLVGTVTLQSDAGLNLAAVGFGRSAIAAMLVPQDGPREHWTVNVCGAGVQLVNKATGMLLGVPAARFGAVVMTLPSGTGETIWAAVPSGDGVILRLADHDLRIEVEDPLTHPPQFLIATTVQEGASCGTCWSVKPVALRV</sequence>
<protein>
    <submittedName>
        <fullName evidence="1">Uncharacterized protein</fullName>
    </submittedName>
</protein>
<evidence type="ECO:0000313" key="2">
    <source>
        <dbReference type="Proteomes" id="UP000325529"/>
    </source>
</evidence>
<dbReference type="InterPro" id="IPR035992">
    <property type="entry name" value="Ricin_B-like_lectins"/>
</dbReference>
<gene>
    <name evidence="1" type="ORF">CP970_07600</name>
</gene>
<proteinExistence type="predicted"/>
<evidence type="ECO:0000313" key="1">
    <source>
        <dbReference type="EMBL" id="QEU90787.1"/>
    </source>
</evidence>
<organism evidence="1 2">
    <name type="scientific">Streptomyces kanamyceticus</name>
    <dbReference type="NCBI Taxonomy" id="1967"/>
    <lineage>
        <taxon>Bacteria</taxon>
        <taxon>Bacillati</taxon>
        <taxon>Actinomycetota</taxon>
        <taxon>Actinomycetes</taxon>
        <taxon>Kitasatosporales</taxon>
        <taxon>Streptomycetaceae</taxon>
        <taxon>Streptomyces</taxon>
    </lineage>
</organism>
<dbReference type="EMBL" id="CP023699">
    <property type="protein sequence ID" value="QEU90787.1"/>
    <property type="molecule type" value="Genomic_DNA"/>
</dbReference>
<dbReference type="SUPFAM" id="SSF50370">
    <property type="entry name" value="Ricin B-like lectins"/>
    <property type="match status" value="1"/>
</dbReference>
<accession>A0A5J6G746</accession>
<dbReference type="KEGG" id="ska:CP970_07600"/>
<reference evidence="1 2" key="1">
    <citation type="submission" date="2017-09" db="EMBL/GenBank/DDBJ databases">
        <authorList>
            <person name="Lee N."/>
            <person name="Cho B.-K."/>
        </authorList>
    </citation>
    <scope>NUCLEOTIDE SEQUENCE [LARGE SCALE GENOMIC DNA]</scope>
    <source>
        <strain evidence="1 2">ATCC 12853</strain>
    </source>
</reference>
<dbReference type="AlphaFoldDB" id="A0A5J6G746"/>
<dbReference type="OrthoDB" id="9873251at2"/>
<dbReference type="Proteomes" id="UP000325529">
    <property type="component" value="Chromosome"/>
</dbReference>